<reference evidence="2" key="1">
    <citation type="submission" date="2021-11" db="EMBL/GenBank/DDBJ databases">
        <authorList>
            <person name="Rodrigo-Torres L."/>
            <person name="Arahal R. D."/>
            <person name="Lucena T."/>
        </authorList>
    </citation>
    <scope>NUCLEOTIDE SEQUENCE</scope>
    <source>
        <strain evidence="2">CECT 7928</strain>
    </source>
</reference>
<accession>A0ABM9A1B1</accession>
<dbReference type="RefSeq" id="WP_237360507.1">
    <property type="nucleotide sequence ID" value="NZ_CAKLDM010000001.1"/>
</dbReference>
<dbReference type="Pfam" id="PF01323">
    <property type="entry name" value="DSBA"/>
    <property type="match status" value="1"/>
</dbReference>
<organism evidence="2 3">
    <name type="scientific">Vibrio marisflavi CECT 7928</name>
    <dbReference type="NCBI Taxonomy" id="634439"/>
    <lineage>
        <taxon>Bacteria</taxon>
        <taxon>Pseudomonadati</taxon>
        <taxon>Pseudomonadota</taxon>
        <taxon>Gammaproteobacteria</taxon>
        <taxon>Vibrionales</taxon>
        <taxon>Vibrionaceae</taxon>
        <taxon>Vibrio</taxon>
    </lineage>
</organism>
<protein>
    <recommendedName>
        <fullName evidence="1">DSBA-like thioredoxin domain-containing protein</fullName>
    </recommendedName>
</protein>
<keyword evidence="3" id="KW-1185">Reference proteome</keyword>
<comment type="caution">
    <text evidence="2">The sequence shown here is derived from an EMBL/GenBank/DDBJ whole genome shotgun (WGS) entry which is preliminary data.</text>
</comment>
<feature type="domain" description="DSBA-like thioredoxin" evidence="1">
    <location>
        <begin position="6"/>
        <end position="201"/>
    </location>
</feature>
<dbReference type="PANTHER" id="PTHR13887">
    <property type="entry name" value="GLUTATHIONE S-TRANSFERASE KAPPA"/>
    <property type="match status" value="1"/>
</dbReference>
<dbReference type="InterPro" id="IPR001853">
    <property type="entry name" value="DSBA-like_thioredoxin_dom"/>
</dbReference>
<dbReference type="EMBL" id="CAKLDM010000001">
    <property type="protein sequence ID" value="CAH0537519.1"/>
    <property type="molecule type" value="Genomic_DNA"/>
</dbReference>
<dbReference type="InterPro" id="IPR036249">
    <property type="entry name" value="Thioredoxin-like_sf"/>
</dbReference>
<dbReference type="SUPFAM" id="SSF52833">
    <property type="entry name" value="Thioredoxin-like"/>
    <property type="match status" value="1"/>
</dbReference>
<evidence type="ECO:0000313" key="3">
    <source>
        <dbReference type="Proteomes" id="UP000838748"/>
    </source>
</evidence>
<gene>
    <name evidence="2" type="ORF">VMF7928_01150</name>
</gene>
<evidence type="ECO:0000259" key="1">
    <source>
        <dbReference type="Pfam" id="PF01323"/>
    </source>
</evidence>
<proteinExistence type="predicted"/>
<evidence type="ECO:0000313" key="2">
    <source>
        <dbReference type="EMBL" id="CAH0537519.1"/>
    </source>
</evidence>
<name>A0ABM9A1B1_9VIBR</name>
<dbReference type="CDD" id="cd03024">
    <property type="entry name" value="DsbA_FrnE"/>
    <property type="match status" value="1"/>
</dbReference>
<dbReference type="Gene3D" id="3.40.30.10">
    <property type="entry name" value="Glutaredoxin"/>
    <property type="match status" value="1"/>
</dbReference>
<sequence length="213" mass="24364">MQKLRVDIVSDLVCPWCVIGYKRLVEALEILSIDYEILWHPFELNPTMTEEGQNLREHMASKYGTTTEESIAARENITKLGKEVGFEFNFFDDMHIYNTRKAHQLLMWSLTQKKQTDMQMAIFRAYFTDGKNISDDQVLLDVVSSLELDVNQAQKVLLEKSWANTVSSTEKQWLDASIAAVPTIVINKKHLISGAKSMEEIIATIKDVAIQVH</sequence>
<dbReference type="Proteomes" id="UP000838748">
    <property type="component" value="Unassembled WGS sequence"/>
</dbReference>
<dbReference type="PANTHER" id="PTHR13887:SF41">
    <property type="entry name" value="THIOREDOXIN SUPERFAMILY PROTEIN"/>
    <property type="match status" value="1"/>
</dbReference>